<feature type="non-terminal residue" evidence="1">
    <location>
        <position position="1"/>
    </location>
</feature>
<dbReference type="EMBL" id="AZIM01000254">
    <property type="protein sequence ID" value="ETE72224.1"/>
    <property type="molecule type" value="Genomic_DNA"/>
</dbReference>
<evidence type="ECO:0000313" key="1">
    <source>
        <dbReference type="EMBL" id="ETE72224.1"/>
    </source>
</evidence>
<organism evidence="1 2">
    <name type="scientific">Ophiophagus hannah</name>
    <name type="common">King cobra</name>
    <name type="synonym">Naja hannah</name>
    <dbReference type="NCBI Taxonomy" id="8665"/>
    <lineage>
        <taxon>Eukaryota</taxon>
        <taxon>Metazoa</taxon>
        <taxon>Chordata</taxon>
        <taxon>Craniata</taxon>
        <taxon>Vertebrata</taxon>
        <taxon>Euteleostomi</taxon>
        <taxon>Lepidosauria</taxon>
        <taxon>Squamata</taxon>
        <taxon>Bifurcata</taxon>
        <taxon>Unidentata</taxon>
        <taxon>Episquamata</taxon>
        <taxon>Toxicofera</taxon>
        <taxon>Serpentes</taxon>
        <taxon>Colubroidea</taxon>
        <taxon>Elapidae</taxon>
        <taxon>Elapinae</taxon>
        <taxon>Ophiophagus</taxon>
    </lineage>
</organism>
<sequence length="112" mass="13418">MSHRKGNKLVASQPVFLQYHFQNKESQKVLIENCLKIISLKCKEKCWFPIYPYELLLVTTRGKNRLPKDVDRTRLELSFLIVDFVLSKEMVRSTWKERPKNRNTNHQKYGCF</sequence>
<comment type="caution">
    <text evidence="1">The sequence shown here is derived from an EMBL/GenBank/DDBJ whole genome shotgun (WGS) entry which is preliminary data.</text>
</comment>
<dbReference type="GO" id="GO:0003779">
    <property type="term" value="F:actin binding"/>
    <property type="evidence" value="ECO:0007669"/>
    <property type="project" value="InterPro"/>
</dbReference>
<keyword evidence="2" id="KW-1185">Reference proteome</keyword>
<name>V8PCD8_OPHHA</name>
<dbReference type="Gene3D" id="1.10.950.10">
    <property type="entry name" value="Villin headpiece domain"/>
    <property type="match status" value="1"/>
</dbReference>
<dbReference type="OrthoDB" id="10673822at2759"/>
<proteinExistence type="predicted"/>
<protein>
    <submittedName>
        <fullName evidence="1">Actin-binding LIM protein 3</fullName>
    </submittedName>
</protein>
<accession>V8PCD8</accession>
<dbReference type="GO" id="GO:0007010">
    <property type="term" value="P:cytoskeleton organization"/>
    <property type="evidence" value="ECO:0007669"/>
    <property type="project" value="InterPro"/>
</dbReference>
<dbReference type="AlphaFoldDB" id="V8PCD8"/>
<dbReference type="Proteomes" id="UP000018936">
    <property type="component" value="Unassembled WGS sequence"/>
</dbReference>
<dbReference type="SUPFAM" id="SSF47050">
    <property type="entry name" value="VHP, Villin headpiece domain"/>
    <property type="match status" value="1"/>
</dbReference>
<gene>
    <name evidence="1" type="primary">Ablim3</name>
    <name evidence="1" type="ORF">L345_01958</name>
</gene>
<evidence type="ECO:0000313" key="2">
    <source>
        <dbReference type="Proteomes" id="UP000018936"/>
    </source>
</evidence>
<dbReference type="InterPro" id="IPR036886">
    <property type="entry name" value="Villin_headpiece_dom_sf"/>
</dbReference>
<reference evidence="1 2" key="1">
    <citation type="journal article" date="2013" name="Proc. Natl. Acad. Sci. U.S.A.">
        <title>The king cobra genome reveals dynamic gene evolution and adaptation in the snake venom system.</title>
        <authorList>
            <person name="Vonk F.J."/>
            <person name="Casewell N.R."/>
            <person name="Henkel C.V."/>
            <person name="Heimberg A.M."/>
            <person name="Jansen H.J."/>
            <person name="McCleary R.J."/>
            <person name="Kerkkamp H.M."/>
            <person name="Vos R.A."/>
            <person name="Guerreiro I."/>
            <person name="Calvete J.J."/>
            <person name="Wuster W."/>
            <person name="Woods A.E."/>
            <person name="Logan J.M."/>
            <person name="Harrison R.A."/>
            <person name="Castoe T.A."/>
            <person name="de Koning A.P."/>
            <person name="Pollock D.D."/>
            <person name="Yandell M."/>
            <person name="Calderon D."/>
            <person name="Renjifo C."/>
            <person name="Currier R.B."/>
            <person name="Salgado D."/>
            <person name="Pla D."/>
            <person name="Sanz L."/>
            <person name="Hyder A.S."/>
            <person name="Ribeiro J.M."/>
            <person name="Arntzen J.W."/>
            <person name="van den Thillart G.E."/>
            <person name="Boetzer M."/>
            <person name="Pirovano W."/>
            <person name="Dirks R.P."/>
            <person name="Spaink H.P."/>
            <person name="Duboule D."/>
            <person name="McGlinn E."/>
            <person name="Kini R.M."/>
            <person name="Richardson M.K."/>
        </authorList>
    </citation>
    <scope>NUCLEOTIDE SEQUENCE</scope>
    <source>
        <tissue evidence="1">Blood</tissue>
    </source>
</reference>